<dbReference type="PANTHER" id="PTHR22588:SF3">
    <property type="entry name" value="VWFA DOMAIN-CONTAINING PROTEIN"/>
    <property type="match status" value="1"/>
</dbReference>
<dbReference type="PROSITE" id="PS50234">
    <property type="entry name" value="VWFA"/>
    <property type="match status" value="1"/>
</dbReference>
<dbReference type="InterPro" id="IPR008964">
    <property type="entry name" value="Invasin/intimin_cell_adhesion"/>
</dbReference>
<feature type="signal peptide" evidence="1">
    <location>
        <begin position="1"/>
        <end position="30"/>
    </location>
</feature>
<gene>
    <name evidence="3" type="ORF">M670_01229</name>
</gene>
<evidence type="ECO:0000313" key="4">
    <source>
        <dbReference type="Proteomes" id="UP000027936"/>
    </source>
</evidence>
<dbReference type="PATRIC" id="fig|1348973.3.peg.1201"/>
<evidence type="ECO:0000256" key="1">
    <source>
        <dbReference type="SAM" id="SignalP"/>
    </source>
</evidence>
<dbReference type="SUPFAM" id="SSF49373">
    <property type="entry name" value="Invasin/intimin cell-adhesion fragments"/>
    <property type="match status" value="1"/>
</dbReference>
<name>A0A072NPQ1_SCHAZ</name>
<dbReference type="AlphaFoldDB" id="A0A072NPQ1"/>
<feature type="chain" id="PRO_5001681015" evidence="1">
    <location>
        <begin position="31"/>
        <end position="774"/>
    </location>
</feature>
<comment type="caution">
    <text evidence="3">The sequence shown here is derived from an EMBL/GenBank/DDBJ whole genome shotgun (WGS) entry which is preliminary data.</text>
</comment>
<feature type="domain" description="VWFA" evidence="2">
    <location>
        <begin position="187"/>
        <end position="481"/>
    </location>
</feature>
<evidence type="ECO:0000259" key="2">
    <source>
        <dbReference type="PROSITE" id="PS50234"/>
    </source>
</evidence>
<dbReference type="InterPro" id="IPR002035">
    <property type="entry name" value="VWF_A"/>
</dbReference>
<dbReference type="RefSeq" id="WP_035194087.1">
    <property type="nucleotide sequence ID" value="NZ_JJRY01000003.1"/>
</dbReference>
<evidence type="ECO:0000313" key="3">
    <source>
        <dbReference type="EMBL" id="KEF39461.1"/>
    </source>
</evidence>
<dbReference type="PANTHER" id="PTHR22588">
    <property type="entry name" value="VWFA DOMAIN-CONTAINING PROTEIN"/>
    <property type="match status" value="1"/>
</dbReference>
<dbReference type="InterPro" id="IPR036465">
    <property type="entry name" value="vWFA_dom_sf"/>
</dbReference>
<accession>A0A072NPQ1</accession>
<dbReference type="Pfam" id="PF13519">
    <property type="entry name" value="VWA_2"/>
    <property type="match status" value="1"/>
</dbReference>
<dbReference type="Gene3D" id="3.40.50.410">
    <property type="entry name" value="von Willebrand factor, type A domain"/>
    <property type="match status" value="1"/>
</dbReference>
<sequence>MRKRKEILRRLISTVCLIFILIFLPMGAFATENNPNEGNTNTLTCQEIQSNFSEVYDSVTQKTDNTVIASAGPVIKPDKIQGHFDVTSTFKGELYFVFSDSECTNYAIGRQGSSNRFNLNNIPNKGPFKVYVLRPNIIEKSVGLEFNVTAPGVATIDKETGIAIADLSTSITPKGVIADSTRRAPIDVVFIFDTSGSMVLDMGNNRKSDPDKLVKAKEGAYKAIETFKNNTVEGDQFALIPFAAKLGTVTAFNDNTSVDSAKSHLDSIKTSISKLGADGGTNYYGALSKANELLRSSSKPKYVIFLTDGHPDTDAKSGNNNNYEKVNISGDFQKWEKTTREIKERKCGWLGFNCRWVTKTVDDWHWSTTKYPVNATSVAVKIEDKAGNNAVFTHNNETYLYYKNDSDLDYSYARVAASKLAENGIKLLSIGFGSKNDVDFDFLTQLSNLTGASAQLGGKADISKIFEDVSKLINQQALRNIKVKINIKDSSFPGNVTIGENAVMDPKDPEYAIVNFSDIQYEIGKTPHAPGPKVFSLTFDQPGTYSFNDVKLSYTDLSNTAQTILGNAFTIVITNNQSVGIDFKDPMYEIDVYQDELSIDLTNEIIPVPEDAEIPEDITWKWTSSKEDVAKPTNPNSGVIIPIGVGTTEITVTGVEDSTLTATVEVKVNLKSLRFKQSSYQDADGINMYNELIITPSGFKLPSDAIEWSTTGTVFTADGGVINQIDSKVGGFGIVTAELAEKYKLDPSEEVKATTLVKVNSNRTNPGHTTNNEW</sequence>
<dbReference type="OrthoDB" id="38701at2"/>
<dbReference type="EMBL" id="JJRY01000003">
    <property type="protein sequence ID" value="KEF39461.1"/>
    <property type="molecule type" value="Genomic_DNA"/>
</dbReference>
<reference evidence="3 4" key="1">
    <citation type="submission" date="2014-04" db="EMBL/GenBank/DDBJ databases">
        <title>Draft genome sequence of Bacillus azotoformans MEV2011, a (co-) denitrifying strain unable to grow in the presence of oxygen.</title>
        <authorList>
            <person name="Nielsen M."/>
            <person name="Schreiber L."/>
            <person name="Finster K."/>
            <person name="Schramm A."/>
        </authorList>
    </citation>
    <scope>NUCLEOTIDE SEQUENCE [LARGE SCALE GENOMIC DNA]</scope>
    <source>
        <strain evidence="3 4">MEV2011</strain>
    </source>
</reference>
<dbReference type="Gene3D" id="2.60.40.1080">
    <property type="match status" value="1"/>
</dbReference>
<protein>
    <submittedName>
        <fullName evidence="3">Mg-chelatase subunit ChlD</fullName>
    </submittedName>
</protein>
<dbReference type="Proteomes" id="UP000027936">
    <property type="component" value="Unassembled WGS sequence"/>
</dbReference>
<dbReference type="SUPFAM" id="SSF53300">
    <property type="entry name" value="vWA-like"/>
    <property type="match status" value="1"/>
</dbReference>
<dbReference type="SMART" id="SM00327">
    <property type="entry name" value="VWA"/>
    <property type="match status" value="1"/>
</dbReference>
<keyword evidence="1" id="KW-0732">Signal</keyword>
<dbReference type="CDD" id="cd00198">
    <property type="entry name" value="vWFA"/>
    <property type="match status" value="1"/>
</dbReference>
<dbReference type="InterPro" id="IPR052229">
    <property type="entry name" value="Collagen-VI/PIF"/>
</dbReference>
<proteinExistence type="predicted"/>
<organism evidence="3 4">
    <name type="scientific">Schinkia azotoformans MEV2011</name>
    <dbReference type="NCBI Taxonomy" id="1348973"/>
    <lineage>
        <taxon>Bacteria</taxon>
        <taxon>Bacillati</taxon>
        <taxon>Bacillota</taxon>
        <taxon>Bacilli</taxon>
        <taxon>Bacillales</taxon>
        <taxon>Bacillaceae</taxon>
        <taxon>Calidifontibacillus/Schinkia group</taxon>
        <taxon>Schinkia</taxon>
    </lineage>
</organism>